<dbReference type="HOGENOM" id="CLU_2180895_0_0_14"/>
<keyword evidence="1" id="KW-0449">Lipoprotein</keyword>
<dbReference type="STRING" id="243272.MARTH_orf734"/>
<dbReference type="RefSeq" id="WP_012498445.1">
    <property type="nucleotide sequence ID" value="NC_011025.1"/>
</dbReference>
<sequence>MKKMNKFFLSLGAVSLVGLSLLIALSCQPGYLKKYNSALAKNEKARKQLEQNKKIPSNFESYKATIEAELKAKLDGISDATQIAKIYDEFTNKINDSTSQINSSLRQAD</sequence>
<dbReference type="PROSITE" id="PS51257">
    <property type="entry name" value="PROKAR_LIPOPROTEIN"/>
    <property type="match status" value="1"/>
</dbReference>
<dbReference type="AlphaFoldDB" id="B3PN86"/>
<dbReference type="KEGG" id="mat:MARTH_orf734"/>
<reference evidence="1 2" key="1">
    <citation type="journal article" date="2008" name="Infect. Immun.">
        <title>Genome of Mycoplasma arthritidis.</title>
        <authorList>
            <person name="Dybvig K."/>
            <person name="Zuhua C."/>
            <person name="Lao P."/>
            <person name="Jordan D.S."/>
            <person name="French C.T."/>
            <person name="Tu A.H."/>
            <person name="Loraine A.E."/>
        </authorList>
    </citation>
    <scope>NUCLEOTIDE SEQUENCE [LARGE SCALE GENOMIC DNA]</scope>
    <source>
        <strain evidence="1 2">158L3-1</strain>
    </source>
</reference>
<dbReference type="EMBL" id="CP001047">
    <property type="protein sequence ID" value="ACF07488.1"/>
    <property type="molecule type" value="Genomic_DNA"/>
</dbReference>
<dbReference type="Proteomes" id="UP000008812">
    <property type="component" value="Chromosome"/>
</dbReference>
<accession>B3PN86</accession>
<gene>
    <name evidence="1" type="ordered locus">MARTH_orf734</name>
</gene>
<organism evidence="1 2">
    <name type="scientific">Metamycoplasma arthritidis (strain 158L3-1)</name>
    <name type="common">Mycoplasma arthritidis</name>
    <dbReference type="NCBI Taxonomy" id="243272"/>
    <lineage>
        <taxon>Bacteria</taxon>
        <taxon>Bacillati</taxon>
        <taxon>Mycoplasmatota</taxon>
        <taxon>Mycoplasmoidales</taxon>
        <taxon>Metamycoplasmataceae</taxon>
        <taxon>Metamycoplasma</taxon>
    </lineage>
</organism>
<keyword evidence="2" id="KW-1185">Reference proteome</keyword>
<evidence type="ECO:0000313" key="2">
    <source>
        <dbReference type="Proteomes" id="UP000008812"/>
    </source>
</evidence>
<name>B3PN86_META1</name>
<protein>
    <submittedName>
        <fullName evidence="1">Hypothetical lipoprotein</fullName>
    </submittedName>
</protein>
<evidence type="ECO:0000313" key="1">
    <source>
        <dbReference type="EMBL" id="ACF07488.1"/>
    </source>
</evidence>
<proteinExistence type="predicted"/>